<dbReference type="Pfam" id="PF01381">
    <property type="entry name" value="HTH_3"/>
    <property type="match status" value="1"/>
</dbReference>
<dbReference type="InterPro" id="IPR010982">
    <property type="entry name" value="Lambda_DNA-bd_dom_sf"/>
</dbReference>
<sequence>MLKCFCGYNNRLPTYIEKYYKPLGLSQHRLGKKVGISRTSINKIETGKTITSLKTANDIANALGVCMYKIFDLDGKETYKCHSHNCC</sequence>
<feature type="domain" description="HTH cro/C1-type" evidence="1">
    <location>
        <begin position="16"/>
        <end position="71"/>
    </location>
</feature>
<reference evidence="2 3" key="1">
    <citation type="journal article" date="2025" name="Anaerobe">
        <title>Description of Anaerococcus kampingiae sp. nov., Anaerococcus groningensis sp. nov., Anaerococcus martiniensis sp. nov., and Anaerococcus cruorum sp. nov., isolated from human clinical specimens.</title>
        <authorList>
            <person name="Boiten K.E."/>
            <person name="Meijer J."/>
            <person name="van Wezel E.M."/>
            <person name="Veloo A.C.M."/>
        </authorList>
    </citation>
    <scope>NUCLEOTIDE SEQUENCE [LARGE SCALE GENOMIC DNA]</scope>
    <source>
        <strain evidence="2 3">ENR0874</strain>
    </source>
</reference>
<protein>
    <submittedName>
        <fullName evidence="2">Helix-turn-helix transcriptional regulator</fullName>
    </submittedName>
</protein>
<dbReference type="PROSITE" id="PS50943">
    <property type="entry name" value="HTH_CROC1"/>
    <property type="match status" value="1"/>
</dbReference>
<name>A0ABW9MBD1_9FIRM</name>
<dbReference type="InterPro" id="IPR001387">
    <property type="entry name" value="Cro/C1-type_HTH"/>
</dbReference>
<proteinExistence type="predicted"/>
<evidence type="ECO:0000313" key="3">
    <source>
        <dbReference type="Proteomes" id="UP001637994"/>
    </source>
</evidence>
<dbReference type="CDD" id="cd00093">
    <property type="entry name" value="HTH_XRE"/>
    <property type="match status" value="1"/>
</dbReference>
<dbReference type="Proteomes" id="UP001637994">
    <property type="component" value="Unassembled WGS sequence"/>
</dbReference>
<dbReference type="SUPFAM" id="SSF47413">
    <property type="entry name" value="lambda repressor-like DNA-binding domains"/>
    <property type="match status" value="1"/>
</dbReference>
<evidence type="ECO:0000259" key="1">
    <source>
        <dbReference type="PROSITE" id="PS50943"/>
    </source>
</evidence>
<dbReference type="RefSeq" id="WP_410035170.1">
    <property type="nucleotide sequence ID" value="NZ_JBGMEF010000009.1"/>
</dbReference>
<comment type="caution">
    <text evidence="2">The sequence shown here is derived from an EMBL/GenBank/DDBJ whole genome shotgun (WGS) entry which is preliminary data.</text>
</comment>
<organism evidence="2 3">
    <name type="scientific">Anaerococcus kampingae</name>
    <dbReference type="NCBI Taxonomy" id="3115614"/>
    <lineage>
        <taxon>Bacteria</taxon>
        <taxon>Bacillati</taxon>
        <taxon>Bacillota</taxon>
        <taxon>Tissierellia</taxon>
        <taxon>Tissierellales</taxon>
        <taxon>Peptoniphilaceae</taxon>
        <taxon>Anaerococcus</taxon>
    </lineage>
</organism>
<gene>
    <name evidence="2" type="ORF">ACCQ42_01775</name>
</gene>
<dbReference type="Gene3D" id="1.10.260.40">
    <property type="entry name" value="lambda repressor-like DNA-binding domains"/>
    <property type="match status" value="1"/>
</dbReference>
<evidence type="ECO:0000313" key="2">
    <source>
        <dbReference type="EMBL" id="MFO3666504.1"/>
    </source>
</evidence>
<accession>A0ABW9MBD1</accession>
<dbReference type="SMART" id="SM00530">
    <property type="entry name" value="HTH_XRE"/>
    <property type="match status" value="1"/>
</dbReference>
<dbReference type="EMBL" id="JBGMEF010000009">
    <property type="protein sequence ID" value="MFO3666504.1"/>
    <property type="molecule type" value="Genomic_DNA"/>
</dbReference>
<keyword evidence="3" id="KW-1185">Reference proteome</keyword>